<reference evidence="1" key="1">
    <citation type="journal article" date="2021" name="PeerJ">
        <title>Extensive microbial diversity within the chicken gut microbiome revealed by metagenomics and culture.</title>
        <authorList>
            <person name="Gilroy R."/>
            <person name="Ravi A."/>
            <person name="Getino M."/>
            <person name="Pursley I."/>
            <person name="Horton D.L."/>
            <person name="Alikhan N.F."/>
            <person name="Baker D."/>
            <person name="Gharbi K."/>
            <person name="Hall N."/>
            <person name="Watson M."/>
            <person name="Adriaenssens E.M."/>
            <person name="Foster-Nyarko E."/>
            <person name="Jarju S."/>
            <person name="Secka A."/>
            <person name="Antonio M."/>
            <person name="Oren A."/>
            <person name="Chaudhuri R.R."/>
            <person name="La Ragione R."/>
            <person name="Hildebrand F."/>
            <person name="Pallen M.J."/>
        </authorList>
    </citation>
    <scope>NUCLEOTIDE SEQUENCE</scope>
    <source>
        <strain evidence="1">CHK33-5263</strain>
    </source>
</reference>
<evidence type="ECO:0000313" key="2">
    <source>
        <dbReference type="Proteomes" id="UP000824044"/>
    </source>
</evidence>
<dbReference type="AlphaFoldDB" id="A0A9D2DW73"/>
<comment type="caution">
    <text evidence="1">The sequence shown here is derived from an EMBL/GenBank/DDBJ whole genome shotgun (WGS) entry which is preliminary data.</text>
</comment>
<gene>
    <name evidence="1" type="ORF">H9812_01930</name>
</gene>
<evidence type="ECO:0000313" key="1">
    <source>
        <dbReference type="EMBL" id="HIZ24220.1"/>
    </source>
</evidence>
<organism evidence="1 2">
    <name type="scientific">Candidatus Gallimonas intestinigallinarum</name>
    <dbReference type="NCBI Taxonomy" id="2838604"/>
    <lineage>
        <taxon>Bacteria</taxon>
        <taxon>Bacillati</taxon>
        <taxon>Bacillota</taxon>
        <taxon>Clostridia</taxon>
        <taxon>Candidatus Gallimonas</taxon>
    </lineage>
</organism>
<dbReference type="EMBL" id="DXBS01000041">
    <property type="protein sequence ID" value="HIZ24220.1"/>
    <property type="molecule type" value="Genomic_DNA"/>
</dbReference>
<proteinExistence type="predicted"/>
<accession>A0A9D2DW73</accession>
<name>A0A9D2DW73_9FIRM</name>
<protein>
    <submittedName>
        <fullName evidence="1">Uncharacterized protein</fullName>
    </submittedName>
</protein>
<sequence length="356" mass="41565">MMEMTDFLNSGDIAEHWRRIGFFCTPLQSAYLVWHNRTKTLAEKHAAWREIIQSMPDCPVAEGHRKTNMGLSDALAGSLHEFLRAFISLRENLIKRFYQKGDHAVYRYRVLYEGDEDWSRDSWLYDSADDCFDDISVDEKLVPSILYVQLTKQWIGSDRAITLFARADQTILQLDADGLSEAEADLLRAFEWMWIDFPTPFQRGDIVVSPYSPFGYTLCGNEPFVLANLCSWGSEQLRQNGYPDEDKRYAWADRLLCRHRECGDETDMTAHGYFQNEDGSVYYECMHHYLDLEYDREKPQGMRRVLTAFSSFERGEIDGELLSIAYHVLLEEERLRREREKLSCFTDEGLRLAGLK</sequence>
<reference evidence="1" key="2">
    <citation type="submission" date="2021-04" db="EMBL/GenBank/DDBJ databases">
        <authorList>
            <person name="Gilroy R."/>
        </authorList>
    </citation>
    <scope>NUCLEOTIDE SEQUENCE</scope>
    <source>
        <strain evidence="1">CHK33-5263</strain>
    </source>
</reference>
<dbReference type="Proteomes" id="UP000824044">
    <property type="component" value="Unassembled WGS sequence"/>
</dbReference>